<protein>
    <submittedName>
        <fullName evidence="2">Uncharacterized protein</fullName>
    </submittedName>
</protein>
<feature type="compositionally biased region" description="Polar residues" evidence="1">
    <location>
        <begin position="89"/>
        <end position="98"/>
    </location>
</feature>
<evidence type="ECO:0000256" key="1">
    <source>
        <dbReference type="SAM" id="MobiDB-lite"/>
    </source>
</evidence>
<feature type="compositionally biased region" description="Basic and acidic residues" evidence="1">
    <location>
        <begin position="79"/>
        <end position="88"/>
    </location>
</feature>
<name>A0ABU6QGV2_9FABA</name>
<feature type="region of interest" description="Disordered" evidence="1">
    <location>
        <begin position="79"/>
        <end position="100"/>
    </location>
</feature>
<evidence type="ECO:0000313" key="2">
    <source>
        <dbReference type="EMBL" id="MED6111104.1"/>
    </source>
</evidence>
<accession>A0ABU6QGV2</accession>
<dbReference type="Proteomes" id="UP001341840">
    <property type="component" value="Unassembled WGS sequence"/>
</dbReference>
<proteinExistence type="predicted"/>
<organism evidence="2 3">
    <name type="scientific">Stylosanthes scabra</name>
    <dbReference type="NCBI Taxonomy" id="79078"/>
    <lineage>
        <taxon>Eukaryota</taxon>
        <taxon>Viridiplantae</taxon>
        <taxon>Streptophyta</taxon>
        <taxon>Embryophyta</taxon>
        <taxon>Tracheophyta</taxon>
        <taxon>Spermatophyta</taxon>
        <taxon>Magnoliopsida</taxon>
        <taxon>eudicotyledons</taxon>
        <taxon>Gunneridae</taxon>
        <taxon>Pentapetalae</taxon>
        <taxon>rosids</taxon>
        <taxon>fabids</taxon>
        <taxon>Fabales</taxon>
        <taxon>Fabaceae</taxon>
        <taxon>Papilionoideae</taxon>
        <taxon>50 kb inversion clade</taxon>
        <taxon>dalbergioids sensu lato</taxon>
        <taxon>Dalbergieae</taxon>
        <taxon>Pterocarpus clade</taxon>
        <taxon>Stylosanthes</taxon>
    </lineage>
</organism>
<reference evidence="2 3" key="1">
    <citation type="journal article" date="2023" name="Plants (Basel)">
        <title>Bridging the Gap: Combining Genomics and Transcriptomics Approaches to Understand Stylosanthes scabra, an Orphan Legume from the Brazilian Caatinga.</title>
        <authorList>
            <person name="Ferreira-Neto J.R.C."/>
            <person name="da Silva M.D."/>
            <person name="Binneck E."/>
            <person name="de Melo N.F."/>
            <person name="da Silva R.H."/>
            <person name="de Melo A.L.T.M."/>
            <person name="Pandolfi V."/>
            <person name="Bustamante F.O."/>
            <person name="Brasileiro-Vidal A.C."/>
            <person name="Benko-Iseppon A.M."/>
        </authorList>
    </citation>
    <scope>NUCLEOTIDE SEQUENCE [LARGE SCALE GENOMIC DNA]</scope>
    <source>
        <tissue evidence="2">Leaves</tissue>
    </source>
</reference>
<evidence type="ECO:0000313" key="3">
    <source>
        <dbReference type="Proteomes" id="UP001341840"/>
    </source>
</evidence>
<sequence length="123" mass="14259">MVDYKAQVCNLSELNSEIIQALIQDQSRKFSEEQVCRESRNGNREKKILDFDPEIERLLTKLRKRSKLQKVIQEEISEGVRDNMDDKANNPTSNNYGSSMVRPAMEANNFELKPSLIQLVQQD</sequence>
<dbReference type="EMBL" id="JASCZI010000333">
    <property type="protein sequence ID" value="MED6111104.1"/>
    <property type="molecule type" value="Genomic_DNA"/>
</dbReference>
<comment type="caution">
    <text evidence="2">The sequence shown here is derived from an EMBL/GenBank/DDBJ whole genome shotgun (WGS) entry which is preliminary data.</text>
</comment>
<gene>
    <name evidence="2" type="ORF">PIB30_049479</name>
</gene>
<keyword evidence="3" id="KW-1185">Reference proteome</keyword>